<evidence type="ECO:0000313" key="4">
    <source>
        <dbReference type="Proteomes" id="UP000006073"/>
    </source>
</evidence>
<dbReference type="AlphaFoldDB" id="S2E9W4"/>
<reference evidence="3 4" key="1">
    <citation type="journal article" date="2013" name="Genome Announc.">
        <title>Draft Genome Sequence of Indibacter alkaliphilus Strain LW1T, Isolated from Lonar Lake, a Haloalkaline Lake in the Buldana District of Maharashtra, India.</title>
        <authorList>
            <person name="Singh A."/>
            <person name="Kumar Jangir P."/>
            <person name="Sharma R."/>
            <person name="Singh A."/>
            <person name="Kumar Pinnaka A."/>
            <person name="Shivaji S."/>
        </authorList>
    </citation>
    <scope>NUCLEOTIDE SEQUENCE [LARGE SCALE GENOMIC DNA]</scope>
    <source>
        <strain evidence="4">CCUG 57479 / KCTC 22604 / LW1</strain>
    </source>
</reference>
<proteinExistence type="predicted"/>
<dbReference type="STRING" id="1189612.A33Q_0791"/>
<gene>
    <name evidence="3" type="ORF">A33Q_0791</name>
</gene>
<feature type="signal peptide" evidence="1">
    <location>
        <begin position="1"/>
        <end position="22"/>
    </location>
</feature>
<accession>S2E9W4</accession>
<evidence type="ECO:0000313" key="3">
    <source>
        <dbReference type="EMBL" id="EOZ99083.1"/>
    </source>
</evidence>
<feature type="domain" description="DUF5683" evidence="2">
    <location>
        <begin position="46"/>
        <end position="189"/>
    </location>
</feature>
<keyword evidence="4" id="KW-1185">Reference proteome</keyword>
<dbReference type="EMBL" id="ALWO02000016">
    <property type="protein sequence ID" value="EOZ99083.1"/>
    <property type="molecule type" value="Genomic_DNA"/>
</dbReference>
<comment type="caution">
    <text evidence="3">The sequence shown here is derived from an EMBL/GenBank/DDBJ whole genome shotgun (WGS) entry which is preliminary data.</text>
</comment>
<keyword evidence="1" id="KW-0732">Signal</keyword>
<sequence>MVPAGIIALLVLSFFCTRNVMAQRIDTLNTEIKELPSIKLKDNTVKDPKKATLLSAFIPGAGQVYNEKAWKVPLIYGGFATNIFFIDFNNRRYLALREGLFQLDRGEENNFPNLNRVGLVRQVNFWRRNRDLNYFIFIGIYALNIVDAHVDAHLSSFDVSEDLTFRFEPVYENLSVGGNMFGLSMKINF</sequence>
<dbReference type="OrthoDB" id="9813910at2"/>
<dbReference type="InterPro" id="IPR043738">
    <property type="entry name" value="DUF5683"/>
</dbReference>
<name>S2E9W4_INDAL</name>
<protein>
    <recommendedName>
        <fullName evidence="2">DUF5683 domain-containing protein</fullName>
    </recommendedName>
</protein>
<evidence type="ECO:0000256" key="1">
    <source>
        <dbReference type="SAM" id="SignalP"/>
    </source>
</evidence>
<dbReference type="Proteomes" id="UP000006073">
    <property type="component" value="Unassembled WGS sequence"/>
</dbReference>
<dbReference type="Pfam" id="PF18935">
    <property type="entry name" value="DUF5683"/>
    <property type="match status" value="1"/>
</dbReference>
<dbReference type="eggNOG" id="ENOG502ZCD0">
    <property type="taxonomic scope" value="Bacteria"/>
</dbReference>
<feature type="chain" id="PRO_5004508150" description="DUF5683 domain-containing protein" evidence="1">
    <location>
        <begin position="23"/>
        <end position="189"/>
    </location>
</feature>
<evidence type="ECO:0000259" key="2">
    <source>
        <dbReference type="Pfam" id="PF18935"/>
    </source>
</evidence>
<organism evidence="3 4">
    <name type="scientific">Indibacter alkaliphilus (strain CCUG 57479 / KCTC 22604 / LW1)</name>
    <dbReference type="NCBI Taxonomy" id="1189612"/>
    <lineage>
        <taxon>Bacteria</taxon>
        <taxon>Pseudomonadati</taxon>
        <taxon>Bacteroidota</taxon>
        <taxon>Cytophagia</taxon>
        <taxon>Cytophagales</taxon>
        <taxon>Cyclobacteriaceae</taxon>
    </lineage>
</organism>